<dbReference type="Proteomes" id="UP000030647">
    <property type="component" value="Unassembled WGS sequence"/>
</dbReference>
<dbReference type="AlphaFoldDB" id="U4TZN7"/>
<dbReference type="EMBL" id="KI271582">
    <property type="protein sequence ID" value="ERL66757.1"/>
    <property type="molecule type" value="Genomic_DNA"/>
</dbReference>
<evidence type="ECO:0000256" key="1">
    <source>
        <dbReference type="SAM" id="Phobius"/>
    </source>
</evidence>
<keyword evidence="1" id="KW-1133">Transmembrane helix</keyword>
<evidence type="ECO:0000313" key="2">
    <source>
        <dbReference type="EMBL" id="ERL66757.1"/>
    </source>
</evidence>
<gene>
    <name evidence="2" type="ORF">L248_0436</name>
</gene>
<organism evidence="2 3">
    <name type="scientific">Schleiferilactobacillus shenzhenensis LY-73</name>
    <dbReference type="NCBI Taxonomy" id="1231336"/>
    <lineage>
        <taxon>Bacteria</taxon>
        <taxon>Bacillati</taxon>
        <taxon>Bacillota</taxon>
        <taxon>Bacilli</taxon>
        <taxon>Lactobacillales</taxon>
        <taxon>Lactobacillaceae</taxon>
        <taxon>Schleiferilactobacillus</taxon>
    </lineage>
</organism>
<proteinExistence type="predicted"/>
<dbReference type="eggNOG" id="ENOG5030ATS">
    <property type="taxonomic scope" value="Bacteria"/>
</dbReference>
<feature type="transmembrane region" description="Helical" evidence="1">
    <location>
        <begin position="83"/>
        <end position="111"/>
    </location>
</feature>
<keyword evidence="3" id="KW-1185">Reference proteome</keyword>
<keyword evidence="1" id="KW-0812">Transmembrane</keyword>
<evidence type="ECO:0000313" key="3">
    <source>
        <dbReference type="Proteomes" id="UP000030647"/>
    </source>
</evidence>
<name>U4TZN7_9LACO</name>
<dbReference type="HOGENOM" id="CLU_1956781_0_0_9"/>
<reference evidence="3" key="1">
    <citation type="journal article" date="2013" name="Genome Announc.">
        <title>Whole-Genome Sequencing of Lactobacillus shenzhenensis Strain LY-73T.</title>
        <authorList>
            <person name="Lin Z."/>
            <person name="Liu Z."/>
            <person name="Yang R."/>
            <person name="Zou Y."/>
            <person name="Wan D."/>
            <person name="Chen J."/>
            <person name="Guo M."/>
            <person name="Zhao J."/>
            <person name="Fang C."/>
            <person name="Yang R."/>
            <person name="Liu F."/>
        </authorList>
    </citation>
    <scope>NUCLEOTIDE SEQUENCE [LARGE SCALE GENOMIC DNA]</scope>
    <source>
        <strain evidence="3">LY-73</strain>
    </source>
</reference>
<feature type="transmembrane region" description="Helical" evidence="1">
    <location>
        <begin position="12"/>
        <end position="30"/>
    </location>
</feature>
<accession>U4TZN7</accession>
<feature type="transmembrane region" description="Helical" evidence="1">
    <location>
        <begin position="42"/>
        <end position="63"/>
    </location>
</feature>
<sequence length="133" mass="14878">MHFSWRKAPALYGLIFLFAFAVETVMIFFLDGAAFSWQTFSATYWALAAKTYFIGIIGGVLHVGSYLISLRYPGVLLGNLVGLAGYIVMFILPNLFPVGLILLVVSIWLILHNSPRHRTEQTPTTGMRRESHA</sequence>
<keyword evidence="1" id="KW-0472">Membrane</keyword>
<dbReference type="RefSeq" id="WP_022528383.1">
    <property type="nucleotide sequence ID" value="NZ_KI271582.1"/>
</dbReference>
<dbReference type="OrthoDB" id="2325570at2"/>
<protein>
    <submittedName>
        <fullName evidence="2">Uncharacterized protein</fullName>
    </submittedName>
</protein>